<name>A0ABU7H2T8_9SPHI</name>
<proteinExistence type="predicted"/>
<dbReference type="GO" id="GO:0033958">
    <property type="term" value="F:DNA-deoxyinosine glycosylase activity"/>
    <property type="evidence" value="ECO:0007669"/>
    <property type="project" value="UniProtKB-EC"/>
</dbReference>
<feature type="domain" description="Uracil-DNA glycosylase-like" evidence="1">
    <location>
        <begin position="8"/>
        <end position="159"/>
    </location>
</feature>
<dbReference type="Pfam" id="PF03167">
    <property type="entry name" value="UDG"/>
    <property type="match status" value="1"/>
</dbReference>
<dbReference type="InterPro" id="IPR036895">
    <property type="entry name" value="Uracil-DNA_glycosylase-like_sf"/>
</dbReference>
<dbReference type="RefSeq" id="WP_330146521.1">
    <property type="nucleotide sequence ID" value="NZ_JAZDQU010000002.1"/>
</dbReference>
<dbReference type="Proteomes" id="UP001337681">
    <property type="component" value="Unassembled WGS sequence"/>
</dbReference>
<protein>
    <submittedName>
        <fullName evidence="2">DNA-deoxyinosine glycosylase</fullName>
        <ecNumber evidence="2">3.2.2.15</ecNumber>
    </submittedName>
</protein>
<dbReference type="CDD" id="cd10032">
    <property type="entry name" value="UDG-F6_HDG"/>
    <property type="match status" value="1"/>
</dbReference>
<dbReference type="InterPro" id="IPR005122">
    <property type="entry name" value="Uracil-DNA_glycosylase-like"/>
</dbReference>
<dbReference type="InterPro" id="IPR026353">
    <property type="entry name" value="Hypoxan-DNA_Glyclase"/>
</dbReference>
<dbReference type="SUPFAM" id="SSF52141">
    <property type="entry name" value="Uracil-DNA glycosylase-like"/>
    <property type="match status" value="1"/>
</dbReference>
<dbReference type="NCBIfam" id="TIGR04274">
    <property type="entry name" value="hypoxanDNAglyco"/>
    <property type="match status" value="1"/>
</dbReference>
<organism evidence="2 3">
    <name type="scientific">Pedobacter flavus</name>
    <dbReference type="NCBI Taxonomy" id="3113906"/>
    <lineage>
        <taxon>Bacteria</taxon>
        <taxon>Pseudomonadati</taxon>
        <taxon>Bacteroidota</taxon>
        <taxon>Sphingobacteriia</taxon>
        <taxon>Sphingobacteriales</taxon>
        <taxon>Sphingobacteriaceae</taxon>
        <taxon>Pedobacter</taxon>
    </lineage>
</organism>
<dbReference type="EMBL" id="JAZDQU010000002">
    <property type="protein sequence ID" value="MEE1885626.1"/>
    <property type="molecule type" value="Genomic_DNA"/>
</dbReference>
<dbReference type="SMART" id="SM00986">
    <property type="entry name" value="UDG"/>
    <property type="match status" value="1"/>
</dbReference>
<evidence type="ECO:0000313" key="2">
    <source>
        <dbReference type="EMBL" id="MEE1885626.1"/>
    </source>
</evidence>
<keyword evidence="2" id="KW-0326">Glycosidase</keyword>
<sequence length="160" mass="18301">MNIKTSFEYISNQDAEVLILGSLPGDTSLAINEYYGHPQNRFWKIISTITNSKLPKTYSEKIELLLTNKIALWDVVKTADRQGSLDTAIKNVYTNPIDKFIEQHKNLRIIGFNGKKAELLFDKHFARIETLNYISLPSTSPANRSISEEIILKMWQNLIA</sequence>
<keyword evidence="3" id="KW-1185">Reference proteome</keyword>
<dbReference type="SMART" id="SM00987">
    <property type="entry name" value="UreE_C"/>
    <property type="match status" value="1"/>
</dbReference>
<gene>
    <name evidence="2" type="ORF">VRU49_09385</name>
</gene>
<dbReference type="EC" id="3.2.2.15" evidence="2"/>
<evidence type="ECO:0000259" key="1">
    <source>
        <dbReference type="SMART" id="SM00986"/>
    </source>
</evidence>
<dbReference type="Gene3D" id="3.40.470.10">
    <property type="entry name" value="Uracil-DNA glycosylase-like domain"/>
    <property type="match status" value="1"/>
</dbReference>
<accession>A0ABU7H2T8</accession>
<reference evidence="2 3" key="1">
    <citation type="submission" date="2024-01" db="EMBL/GenBank/DDBJ databases">
        <title>Pedobacter sp. nov., isolated from oil-contaminated soil.</title>
        <authorList>
            <person name="Le N.T.T."/>
        </authorList>
    </citation>
    <scope>NUCLEOTIDE SEQUENCE [LARGE SCALE GENOMIC DNA]</scope>
    <source>
        <strain evidence="2 3">VNH31</strain>
    </source>
</reference>
<evidence type="ECO:0000313" key="3">
    <source>
        <dbReference type="Proteomes" id="UP001337681"/>
    </source>
</evidence>
<keyword evidence="2" id="KW-0378">Hydrolase</keyword>
<comment type="caution">
    <text evidence="2">The sequence shown here is derived from an EMBL/GenBank/DDBJ whole genome shotgun (WGS) entry which is preliminary data.</text>
</comment>